<feature type="compositionally biased region" description="Basic and acidic residues" evidence="1">
    <location>
        <begin position="83"/>
        <end position="95"/>
    </location>
</feature>
<protein>
    <submittedName>
        <fullName evidence="2">Uncharacterized protein</fullName>
    </submittedName>
</protein>
<gene>
    <name evidence="2" type="ORF">DSL72_002089</name>
</gene>
<accession>A0A8A3PBN2</accession>
<evidence type="ECO:0000313" key="2">
    <source>
        <dbReference type="EMBL" id="QSZ32511.1"/>
    </source>
</evidence>
<organism evidence="2 3">
    <name type="scientific">Monilinia vaccinii-corymbosi</name>
    <dbReference type="NCBI Taxonomy" id="61207"/>
    <lineage>
        <taxon>Eukaryota</taxon>
        <taxon>Fungi</taxon>
        <taxon>Dikarya</taxon>
        <taxon>Ascomycota</taxon>
        <taxon>Pezizomycotina</taxon>
        <taxon>Leotiomycetes</taxon>
        <taxon>Helotiales</taxon>
        <taxon>Sclerotiniaceae</taxon>
        <taxon>Monilinia</taxon>
    </lineage>
</organism>
<evidence type="ECO:0000256" key="1">
    <source>
        <dbReference type="SAM" id="MobiDB-lite"/>
    </source>
</evidence>
<feature type="region of interest" description="Disordered" evidence="1">
    <location>
        <begin position="68"/>
        <end position="111"/>
    </location>
</feature>
<dbReference type="AlphaFoldDB" id="A0A8A3PBN2"/>
<dbReference type="EMBL" id="CP063407">
    <property type="protein sequence ID" value="QSZ32511.1"/>
    <property type="molecule type" value="Genomic_DNA"/>
</dbReference>
<dbReference type="Proteomes" id="UP000672032">
    <property type="component" value="Chromosome 3"/>
</dbReference>
<evidence type="ECO:0000313" key="3">
    <source>
        <dbReference type="Proteomes" id="UP000672032"/>
    </source>
</evidence>
<sequence length="130" mass="13937">MFRTLSPFPLSGEVLAPPNAVPVMILREQFSAETLSTWEVGTGGQPCVGAYDYIVFGCRDLEPVPVPVPVPVLSPQSQGIITDSKDGTRDYESLRRGSPPDADGDRSGLGNRLCDMACDTACDMAERSSE</sequence>
<name>A0A8A3PBN2_9HELO</name>
<proteinExistence type="predicted"/>
<keyword evidence="3" id="KW-1185">Reference proteome</keyword>
<reference evidence="2" key="1">
    <citation type="submission" date="2020-10" db="EMBL/GenBank/DDBJ databases">
        <title>Genome Sequence of Monilinia vaccinii-corymbosi Sheds Light on Mummy Berry Disease Infection of Blueberry and Mating Type.</title>
        <authorList>
            <person name="Yow A.G."/>
            <person name="Zhang Y."/>
            <person name="Bansal K."/>
            <person name="Eacker S.M."/>
            <person name="Sullivan S."/>
            <person name="Liachko I."/>
            <person name="Cubeta M.A."/>
            <person name="Rollins J.A."/>
            <person name="Ashrafi H."/>
        </authorList>
    </citation>
    <scope>NUCLEOTIDE SEQUENCE</scope>
    <source>
        <strain evidence="2">RL-1</strain>
    </source>
</reference>